<dbReference type="Proteomes" id="UP000176628">
    <property type="component" value="Unassembled WGS sequence"/>
</dbReference>
<gene>
    <name evidence="2" type="ORF">A2Z23_02665</name>
</gene>
<dbReference type="AlphaFoldDB" id="A0A1F5G1L8"/>
<reference evidence="2 3" key="1">
    <citation type="journal article" date="2016" name="Nat. Commun.">
        <title>Thousands of microbial genomes shed light on interconnected biogeochemical processes in an aquifer system.</title>
        <authorList>
            <person name="Anantharaman K."/>
            <person name="Brown C.T."/>
            <person name="Hug L.A."/>
            <person name="Sharon I."/>
            <person name="Castelle C.J."/>
            <person name="Probst A.J."/>
            <person name="Thomas B.C."/>
            <person name="Singh A."/>
            <person name="Wilkins M.J."/>
            <person name="Karaoz U."/>
            <person name="Brodie E.L."/>
            <person name="Williams K.H."/>
            <person name="Hubbard S.S."/>
            <person name="Banfield J.F."/>
        </authorList>
    </citation>
    <scope>NUCLEOTIDE SEQUENCE [LARGE SCALE GENOMIC DNA]</scope>
</reference>
<evidence type="ECO:0000256" key="1">
    <source>
        <dbReference type="SAM" id="MobiDB-lite"/>
    </source>
</evidence>
<dbReference type="EMBL" id="MFAV01000045">
    <property type="protein sequence ID" value="OGD85772.1"/>
    <property type="molecule type" value="Genomic_DNA"/>
</dbReference>
<name>A0A1F5G1L8_9BACT</name>
<protein>
    <submittedName>
        <fullName evidence="2">Uncharacterized protein</fullName>
    </submittedName>
</protein>
<accession>A0A1F5G1L8</accession>
<comment type="caution">
    <text evidence="2">The sequence shown here is derived from an EMBL/GenBank/DDBJ whole genome shotgun (WGS) entry which is preliminary data.</text>
</comment>
<evidence type="ECO:0000313" key="3">
    <source>
        <dbReference type="Proteomes" id="UP000176628"/>
    </source>
</evidence>
<feature type="region of interest" description="Disordered" evidence="1">
    <location>
        <begin position="1"/>
        <end position="20"/>
    </location>
</feature>
<organism evidence="2 3">
    <name type="scientific">Candidatus Curtissbacteria bacterium RBG_16_39_7</name>
    <dbReference type="NCBI Taxonomy" id="1797707"/>
    <lineage>
        <taxon>Bacteria</taxon>
        <taxon>Candidatus Curtissiibacteriota</taxon>
    </lineage>
</organism>
<sequence>MAKETQSNYDPIAERSQKHGMPRLVAAMEIVAAREMCEMALGYTPEESGDLPEKVTGIVEQINNGQEVKSEELPKKKEM</sequence>
<proteinExistence type="predicted"/>
<evidence type="ECO:0000313" key="2">
    <source>
        <dbReference type="EMBL" id="OGD85772.1"/>
    </source>
</evidence>